<dbReference type="CTD" id="6041"/>
<dbReference type="Pfam" id="PF13857">
    <property type="entry name" value="Ank_5"/>
    <property type="match status" value="1"/>
</dbReference>
<dbReference type="InterPro" id="IPR000719">
    <property type="entry name" value="Prot_kinase_dom"/>
</dbReference>
<keyword evidence="3" id="KW-0067">ATP-binding</keyword>
<dbReference type="PROSITE" id="PS50011">
    <property type="entry name" value="PROTEIN_KINASE_DOM"/>
    <property type="match status" value="1"/>
</dbReference>
<dbReference type="InterPro" id="IPR011009">
    <property type="entry name" value="Kinase-like_dom_sf"/>
</dbReference>
<feature type="repeat" description="ANK" evidence="5">
    <location>
        <begin position="103"/>
        <end position="135"/>
    </location>
</feature>
<feature type="repeat" description="ANK" evidence="5">
    <location>
        <begin position="37"/>
        <end position="69"/>
    </location>
</feature>
<dbReference type="InterPro" id="IPR010513">
    <property type="entry name" value="KEN_dom"/>
</dbReference>
<dbReference type="GO" id="GO:0045071">
    <property type="term" value="P:negative regulation of viral genome replication"/>
    <property type="evidence" value="ECO:0007669"/>
    <property type="project" value="Ensembl"/>
</dbReference>
<dbReference type="GO" id="GO:0043488">
    <property type="term" value="P:regulation of mRNA stability"/>
    <property type="evidence" value="ECO:0007669"/>
    <property type="project" value="Ensembl"/>
</dbReference>
<dbReference type="GeneTree" id="ENSGT00940000161114"/>
<dbReference type="PANTHER" id="PTHR24141:SF1">
    <property type="entry name" value="2-5A-DEPENDENT RIBONUCLEASE"/>
    <property type="match status" value="1"/>
</dbReference>
<feature type="repeat" description="ANK" evidence="5">
    <location>
        <begin position="70"/>
        <end position="102"/>
    </location>
</feature>
<evidence type="ECO:0000313" key="9">
    <source>
        <dbReference type="Proteomes" id="UP000472272"/>
    </source>
</evidence>
<dbReference type="InterPro" id="IPR002110">
    <property type="entry name" value="Ankyrin_rpt"/>
</dbReference>
<dbReference type="GeneID" id="114598514"/>
<dbReference type="AlphaFoldDB" id="A0A670HNG4"/>
<accession>A0A670HNG4</accession>
<keyword evidence="2" id="KW-0547">Nucleotide-binding</keyword>
<dbReference type="SMART" id="SM00220">
    <property type="entry name" value="S_TKc"/>
    <property type="match status" value="1"/>
</dbReference>
<dbReference type="OMA" id="YGSESHK"/>
<name>A0A670HNG4_PODMU</name>
<feature type="domain" description="KEN" evidence="7">
    <location>
        <begin position="567"/>
        <end position="707"/>
    </location>
</feature>
<dbReference type="Pfam" id="PF06479">
    <property type="entry name" value="Ribonuc_2-5A"/>
    <property type="match status" value="1"/>
</dbReference>
<dbReference type="GO" id="GO:0045944">
    <property type="term" value="P:positive regulation of transcription by RNA polymerase II"/>
    <property type="evidence" value="ECO:0007669"/>
    <property type="project" value="Ensembl"/>
</dbReference>
<dbReference type="SUPFAM" id="SSF48403">
    <property type="entry name" value="Ankyrin repeat"/>
    <property type="match status" value="1"/>
</dbReference>
<dbReference type="GO" id="GO:0051607">
    <property type="term" value="P:defense response to virus"/>
    <property type="evidence" value="ECO:0007669"/>
    <property type="project" value="Ensembl"/>
</dbReference>
<evidence type="ECO:0000259" key="6">
    <source>
        <dbReference type="PROSITE" id="PS50011"/>
    </source>
</evidence>
<keyword evidence="4 5" id="KW-0040">ANK repeat</keyword>
<dbReference type="SMART" id="SM00580">
    <property type="entry name" value="PUG"/>
    <property type="match status" value="1"/>
</dbReference>
<dbReference type="GO" id="GO:0043021">
    <property type="term" value="F:ribonucleoprotein complex binding"/>
    <property type="evidence" value="ECO:0007669"/>
    <property type="project" value="Ensembl"/>
</dbReference>
<evidence type="ECO:0000313" key="8">
    <source>
        <dbReference type="Ensembl" id="ENSPMRP00000001399.1"/>
    </source>
</evidence>
<evidence type="ECO:0000256" key="4">
    <source>
        <dbReference type="ARBA" id="ARBA00023043"/>
    </source>
</evidence>
<dbReference type="PROSITE" id="PS51392">
    <property type="entry name" value="KEN"/>
    <property type="match status" value="1"/>
</dbReference>
<dbReference type="Gene3D" id="1.10.510.10">
    <property type="entry name" value="Transferase(Phosphotransferase) domain 1"/>
    <property type="match status" value="1"/>
</dbReference>
<evidence type="ECO:0000256" key="2">
    <source>
        <dbReference type="ARBA" id="ARBA00022741"/>
    </source>
</evidence>
<dbReference type="RefSeq" id="XP_028588086.1">
    <property type="nucleotide sequence ID" value="XM_028732253.1"/>
</dbReference>
<dbReference type="PROSITE" id="PS50088">
    <property type="entry name" value="ANK_REPEAT"/>
    <property type="match status" value="5"/>
</dbReference>
<keyword evidence="9" id="KW-1185">Reference proteome</keyword>
<gene>
    <name evidence="8" type="primary">RNASEL</name>
</gene>
<dbReference type="SMART" id="SM00248">
    <property type="entry name" value="ANK"/>
    <property type="match status" value="8"/>
</dbReference>
<dbReference type="GO" id="GO:0003723">
    <property type="term" value="F:RNA binding"/>
    <property type="evidence" value="ECO:0007669"/>
    <property type="project" value="Ensembl"/>
</dbReference>
<dbReference type="Pfam" id="PF12796">
    <property type="entry name" value="Ank_2"/>
    <property type="match status" value="3"/>
</dbReference>
<dbReference type="SUPFAM" id="SSF56112">
    <property type="entry name" value="Protein kinase-like (PK-like)"/>
    <property type="match status" value="1"/>
</dbReference>
<dbReference type="Proteomes" id="UP000472272">
    <property type="component" value="Chromosome 6"/>
</dbReference>
<evidence type="ECO:0000256" key="5">
    <source>
        <dbReference type="PROSITE-ProRule" id="PRU00023"/>
    </source>
</evidence>
<dbReference type="GO" id="GO:0005524">
    <property type="term" value="F:ATP binding"/>
    <property type="evidence" value="ECO:0007669"/>
    <property type="project" value="UniProtKB-KW"/>
</dbReference>
<reference evidence="8" key="3">
    <citation type="submission" date="2025-09" db="UniProtKB">
        <authorList>
            <consortium name="Ensembl"/>
        </authorList>
    </citation>
    <scope>IDENTIFICATION</scope>
</reference>
<dbReference type="PANTHER" id="PTHR24141">
    <property type="entry name" value="2-5A-DEPENDENT RIBONUCLEASE"/>
    <property type="match status" value="1"/>
</dbReference>
<feature type="domain" description="Protein kinase" evidence="6">
    <location>
        <begin position="348"/>
        <end position="676"/>
    </location>
</feature>
<evidence type="ECO:0000256" key="3">
    <source>
        <dbReference type="ARBA" id="ARBA00022840"/>
    </source>
</evidence>
<dbReference type="GO" id="GO:0046326">
    <property type="term" value="P:positive regulation of D-glucose import"/>
    <property type="evidence" value="ECO:0007669"/>
    <property type="project" value="Ensembl"/>
</dbReference>
<evidence type="ECO:0000259" key="7">
    <source>
        <dbReference type="PROSITE" id="PS51392"/>
    </source>
</evidence>
<dbReference type="KEGG" id="pmua:114598514"/>
<proteinExistence type="predicted"/>
<feature type="repeat" description="ANK" evidence="5">
    <location>
        <begin position="147"/>
        <end position="180"/>
    </location>
</feature>
<dbReference type="Pfam" id="PF00069">
    <property type="entry name" value="Pkinase"/>
    <property type="match status" value="1"/>
</dbReference>
<dbReference type="OrthoDB" id="194358at2759"/>
<dbReference type="GO" id="GO:0045444">
    <property type="term" value="P:fat cell differentiation"/>
    <property type="evidence" value="ECO:0007669"/>
    <property type="project" value="Ensembl"/>
</dbReference>
<reference evidence="8 9" key="1">
    <citation type="journal article" date="2019" name="Proc. Natl. Acad. Sci. U.S.A.">
        <title>Regulatory changes in pterin and carotenoid genes underlie balanced color polymorphisms in the wall lizard.</title>
        <authorList>
            <person name="Andrade P."/>
            <person name="Pinho C."/>
            <person name="Perez I de Lanuza G."/>
            <person name="Afonso S."/>
            <person name="Brejcha J."/>
            <person name="Rubin C.J."/>
            <person name="Wallerman O."/>
            <person name="Pereira P."/>
            <person name="Sabatino S.J."/>
            <person name="Bellati A."/>
            <person name="Pellitteri-Rosa D."/>
            <person name="Bosakova Z."/>
            <person name="Bunikis I."/>
            <person name="Carretero M.A."/>
            <person name="Feiner N."/>
            <person name="Marsik P."/>
            <person name="Pauperio F."/>
            <person name="Salvi D."/>
            <person name="Soler L."/>
            <person name="While G.M."/>
            <person name="Uller T."/>
            <person name="Font E."/>
            <person name="Andersson L."/>
            <person name="Carneiro M."/>
        </authorList>
    </citation>
    <scope>NUCLEOTIDE SEQUENCE</scope>
</reference>
<organism evidence="8 9">
    <name type="scientific">Podarcis muralis</name>
    <name type="common">Wall lizard</name>
    <name type="synonym">Lacerta muralis</name>
    <dbReference type="NCBI Taxonomy" id="64176"/>
    <lineage>
        <taxon>Eukaryota</taxon>
        <taxon>Metazoa</taxon>
        <taxon>Chordata</taxon>
        <taxon>Craniata</taxon>
        <taxon>Vertebrata</taxon>
        <taxon>Euteleostomi</taxon>
        <taxon>Lepidosauria</taxon>
        <taxon>Squamata</taxon>
        <taxon>Bifurcata</taxon>
        <taxon>Unidentata</taxon>
        <taxon>Episquamata</taxon>
        <taxon>Laterata</taxon>
        <taxon>Lacertibaenia</taxon>
        <taxon>Lacertidae</taxon>
        <taxon>Podarcis</taxon>
    </lineage>
</organism>
<dbReference type="PROSITE" id="PS50297">
    <property type="entry name" value="ANK_REP_REGION"/>
    <property type="match status" value="3"/>
</dbReference>
<feature type="repeat" description="ANK" evidence="5">
    <location>
        <begin position="255"/>
        <end position="287"/>
    </location>
</feature>
<dbReference type="GO" id="GO:0004540">
    <property type="term" value="F:RNA nuclease activity"/>
    <property type="evidence" value="ECO:0007669"/>
    <property type="project" value="Ensembl"/>
</dbReference>
<protein>
    <submittedName>
        <fullName evidence="8">Ribonuclease L</fullName>
    </submittedName>
</protein>
<sequence length="709" mass="80564">MAADKALQLNNAVRRGSIKTVRQLIEEGNDINSKVNDGWTALHSAVQMNEEAIAHLLLDRGADPLARKDNGATPFILAGITGNVELLKLFLQKGSAINECDLNGFTAFIEAAGYGREEALRFLYECGADVNLPRNVADEDKRALNKGGETALMDAARYGHCSVVKVLVEELGADVNICDNWERNALVHALSVTKKDQAQGKEAAALFLLKHGADVNKRDEDGKTTLILAAERESLDLVKAILEKEEVDVNDADRNNKTALMAAVEMENYEIAKTLCEKGARTDIGNLIDMASLNYNNRMIRLLRQYGALSCLRQPEIQWTSASRHWQSKLRDLYGKYRPMIGKLKIFMFPDFRIQTSSHGGVYLGFYNGEEVAVKIFPTTAENAKREKTCLEKCRTSKHLVKFCGWEEQNSSLYLCLSLCEKNLEEYFRTAETENGTMRSNVIIETIFQAVKELHSFGFGHQDLHPSNVLIDVTGKVFLADFDKSRKIDDEKDLTITEDLQALGSLALYVAMRGRIPFETLPAQCPKDVNDHFEIEDLRARLESPDENIPVTEQLGQLIYHPYFWSKKVRYRVLRDVGNESDIKTRNTRHHNSTSEILKALNSEEDPFKDWTEKIDKDVLDCMVGPFNEKKKNKKNNKDYENCVTDLLKLIRNMGEHFSEKDEKVKEIIKEPEDYFLNLFPNLTTYVYRTLHNIQYDKHFPNAQNSSQL</sequence>
<dbReference type="RefSeq" id="XP_028588087.1">
    <property type="nucleotide sequence ID" value="XM_028732254.1"/>
</dbReference>
<evidence type="ECO:0000256" key="1">
    <source>
        <dbReference type="ARBA" id="ARBA00022737"/>
    </source>
</evidence>
<dbReference type="Gene3D" id="1.20.1440.180">
    <property type="entry name" value="KEN domain"/>
    <property type="match status" value="1"/>
</dbReference>
<reference evidence="8" key="2">
    <citation type="submission" date="2025-08" db="UniProtKB">
        <authorList>
            <consortium name="Ensembl"/>
        </authorList>
    </citation>
    <scope>IDENTIFICATION</scope>
</reference>
<dbReference type="Gene3D" id="1.25.40.20">
    <property type="entry name" value="Ankyrin repeat-containing domain"/>
    <property type="match status" value="1"/>
</dbReference>
<dbReference type="InterPro" id="IPR036770">
    <property type="entry name" value="Ankyrin_rpt-contain_sf"/>
</dbReference>
<keyword evidence="1" id="KW-0677">Repeat</keyword>
<dbReference type="InterPro" id="IPR038357">
    <property type="entry name" value="KEN_sf"/>
</dbReference>
<dbReference type="GO" id="GO:0004672">
    <property type="term" value="F:protein kinase activity"/>
    <property type="evidence" value="ECO:0007669"/>
    <property type="project" value="InterPro"/>
</dbReference>
<dbReference type="GO" id="GO:0006397">
    <property type="term" value="P:mRNA processing"/>
    <property type="evidence" value="ECO:0007669"/>
    <property type="project" value="InterPro"/>
</dbReference>
<dbReference type="Ensembl" id="ENSPMRT00000001486.1">
    <property type="protein sequence ID" value="ENSPMRP00000001399.1"/>
    <property type="gene ID" value="ENSPMRG00000001048.1"/>
</dbReference>